<reference evidence="1 2" key="1">
    <citation type="submission" date="2024-01" db="EMBL/GenBank/DDBJ databases">
        <title>The genome of the rayed Mediterranean limpet Patella caerulea (Linnaeus, 1758).</title>
        <authorList>
            <person name="Anh-Thu Weber A."/>
            <person name="Halstead-Nussloch G."/>
        </authorList>
    </citation>
    <scope>NUCLEOTIDE SEQUENCE [LARGE SCALE GENOMIC DNA]</scope>
    <source>
        <strain evidence="1">AATW-2023a</strain>
        <tissue evidence="1">Whole specimen</tissue>
    </source>
</reference>
<name>A0AAN8JRL9_PATCE</name>
<dbReference type="AlphaFoldDB" id="A0AAN8JRL9"/>
<keyword evidence="2" id="KW-1185">Reference proteome</keyword>
<dbReference type="SUPFAM" id="SSF50978">
    <property type="entry name" value="WD40 repeat-like"/>
    <property type="match status" value="1"/>
</dbReference>
<evidence type="ECO:0000313" key="1">
    <source>
        <dbReference type="EMBL" id="KAK6183662.1"/>
    </source>
</evidence>
<dbReference type="PANTHER" id="PTHR16317:SF1">
    <property type="entry name" value="KICSTOR COMPLEX PROTEIN ITFG2"/>
    <property type="match status" value="1"/>
</dbReference>
<dbReference type="InterPro" id="IPR031793">
    <property type="entry name" value="KICSTOR_ITFG2"/>
</dbReference>
<dbReference type="Proteomes" id="UP001347796">
    <property type="component" value="Unassembled WGS sequence"/>
</dbReference>
<evidence type="ECO:0000313" key="2">
    <source>
        <dbReference type="Proteomes" id="UP001347796"/>
    </source>
</evidence>
<organism evidence="1 2">
    <name type="scientific">Patella caerulea</name>
    <name type="common">Rayed Mediterranean limpet</name>
    <dbReference type="NCBI Taxonomy" id="87958"/>
    <lineage>
        <taxon>Eukaryota</taxon>
        <taxon>Metazoa</taxon>
        <taxon>Spiralia</taxon>
        <taxon>Lophotrochozoa</taxon>
        <taxon>Mollusca</taxon>
        <taxon>Gastropoda</taxon>
        <taxon>Patellogastropoda</taxon>
        <taxon>Patelloidea</taxon>
        <taxon>Patellidae</taxon>
        <taxon>Patella</taxon>
    </lineage>
</organism>
<protein>
    <submittedName>
        <fullName evidence="1">Uncharacterized protein</fullName>
    </submittedName>
</protein>
<dbReference type="Pfam" id="PF15907">
    <property type="entry name" value="Itfg2"/>
    <property type="match status" value="1"/>
</dbReference>
<gene>
    <name evidence="1" type="ORF">SNE40_011096</name>
</gene>
<dbReference type="InterPro" id="IPR036322">
    <property type="entry name" value="WD40_repeat_dom_sf"/>
</dbReference>
<dbReference type="GO" id="GO:0032006">
    <property type="term" value="P:regulation of TOR signaling"/>
    <property type="evidence" value="ECO:0007669"/>
    <property type="project" value="TreeGrafter"/>
</dbReference>
<proteinExistence type="predicted"/>
<accession>A0AAN8JRL9</accession>
<comment type="caution">
    <text evidence="1">The sequence shown here is derived from an EMBL/GenBank/DDBJ whole genome shotgun (WGS) entry which is preliminary data.</text>
</comment>
<sequence>MWRTVSFVERIEVEFKGNLFNQAMVLGDVDNDQRNELIVGNIDGDLAVFKGSNPVTCRRSSGLGIITCIGVGDICNQGKNNLVCLTAEGTCYLFDIKREGESGLSEEDKVLKAAYKQELPANSKVLLLADIDGQTQLIVGYSDRVIRSFKWQMISSSDGGEPYSTGQIVFVQKWKLAGQTETITINKSSDGRQQVMASQPGGTLVTLLRQTKDGDTHSDLSPNKLDGNTQDQRDTFLLYHPLGLSRAKNRDISTVIVGDINPGKEDLDHQTYYALATLDGTLVLAENDKILWSLQVDHQLFSLSKLDVTGNGQEEVVCCSWDGQTYIVNHSREVVRYLFQENVAAFSGGFYSLTEGGNIPCFVYATFNNTIYIYHDIKLPRVESTNLLQVMDRTPETNQLLAKLNIDPTRTDQLRELYHWCLYGWPTKS</sequence>
<dbReference type="EMBL" id="JAZGQO010000007">
    <property type="protein sequence ID" value="KAK6183662.1"/>
    <property type="molecule type" value="Genomic_DNA"/>
</dbReference>
<dbReference type="PANTHER" id="PTHR16317">
    <property type="entry name" value="INTEGRIN ALPHA REPEAT DOMAIN-CONTAINING"/>
    <property type="match status" value="1"/>
</dbReference>